<dbReference type="AlphaFoldDB" id="A0AAV2CXB2"/>
<dbReference type="InterPro" id="IPR013083">
    <property type="entry name" value="Znf_RING/FYVE/PHD"/>
</dbReference>
<evidence type="ECO:0000313" key="11">
    <source>
        <dbReference type="EMBL" id="CAL1361162.1"/>
    </source>
</evidence>
<gene>
    <name evidence="11" type="ORF">LTRI10_LOCUS8551</name>
</gene>
<dbReference type="EC" id="2.3.2.27" evidence="2"/>
<evidence type="ECO:0000256" key="8">
    <source>
        <dbReference type="PROSITE-ProRule" id="PRU00175"/>
    </source>
</evidence>
<dbReference type="PANTHER" id="PTHR14155">
    <property type="entry name" value="RING FINGER DOMAIN-CONTAINING"/>
    <property type="match status" value="1"/>
</dbReference>
<organism evidence="11 12">
    <name type="scientific">Linum trigynum</name>
    <dbReference type="NCBI Taxonomy" id="586398"/>
    <lineage>
        <taxon>Eukaryota</taxon>
        <taxon>Viridiplantae</taxon>
        <taxon>Streptophyta</taxon>
        <taxon>Embryophyta</taxon>
        <taxon>Tracheophyta</taxon>
        <taxon>Spermatophyta</taxon>
        <taxon>Magnoliopsida</taxon>
        <taxon>eudicotyledons</taxon>
        <taxon>Gunneridae</taxon>
        <taxon>Pentapetalae</taxon>
        <taxon>rosids</taxon>
        <taxon>fabids</taxon>
        <taxon>Malpighiales</taxon>
        <taxon>Linaceae</taxon>
        <taxon>Linum</taxon>
    </lineage>
</organism>
<dbReference type="GO" id="GO:0061630">
    <property type="term" value="F:ubiquitin protein ligase activity"/>
    <property type="evidence" value="ECO:0007669"/>
    <property type="project" value="UniProtKB-EC"/>
</dbReference>
<keyword evidence="4 8" id="KW-0863">Zinc-finger</keyword>
<dbReference type="GO" id="GO:0008270">
    <property type="term" value="F:zinc ion binding"/>
    <property type="evidence" value="ECO:0007669"/>
    <property type="project" value="UniProtKB-KW"/>
</dbReference>
<keyword evidence="12" id="KW-1185">Reference proteome</keyword>
<dbReference type="Proteomes" id="UP001497516">
    <property type="component" value="Chromosome 10"/>
</dbReference>
<feature type="transmembrane region" description="Helical" evidence="9">
    <location>
        <begin position="36"/>
        <end position="58"/>
    </location>
</feature>
<evidence type="ECO:0000256" key="2">
    <source>
        <dbReference type="ARBA" id="ARBA00012483"/>
    </source>
</evidence>
<evidence type="ECO:0000313" key="12">
    <source>
        <dbReference type="Proteomes" id="UP001497516"/>
    </source>
</evidence>
<dbReference type="Gene3D" id="3.30.40.10">
    <property type="entry name" value="Zinc/RING finger domain, C3HC4 (zinc finger)"/>
    <property type="match status" value="1"/>
</dbReference>
<evidence type="ECO:0000256" key="1">
    <source>
        <dbReference type="ARBA" id="ARBA00000900"/>
    </source>
</evidence>
<proteinExistence type="inferred from homology"/>
<dbReference type="InterPro" id="IPR053238">
    <property type="entry name" value="RING-H2_zinc_finger"/>
</dbReference>
<protein>
    <recommendedName>
        <fullName evidence="2">RING-type E3 ubiquitin transferase</fullName>
        <ecNumber evidence="2">2.3.2.27</ecNumber>
    </recommendedName>
</protein>
<evidence type="ECO:0000256" key="6">
    <source>
        <dbReference type="ARBA" id="ARBA00022833"/>
    </source>
</evidence>
<evidence type="ECO:0000256" key="3">
    <source>
        <dbReference type="ARBA" id="ARBA00022723"/>
    </source>
</evidence>
<keyword evidence="9" id="KW-0812">Transmembrane</keyword>
<evidence type="ECO:0000256" key="4">
    <source>
        <dbReference type="ARBA" id="ARBA00022771"/>
    </source>
</evidence>
<keyword evidence="3" id="KW-0479">Metal-binding</keyword>
<dbReference type="EMBL" id="OZ034814">
    <property type="protein sequence ID" value="CAL1361162.1"/>
    <property type="molecule type" value="Genomic_DNA"/>
</dbReference>
<dbReference type="SUPFAM" id="SSF57850">
    <property type="entry name" value="RING/U-box"/>
    <property type="match status" value="1"/>
</dbReference>
<dbReference type="SMART" id="SM00184">
    <property type="entry name" value="RING"/>
    <property type="match status" value="1"/>
</dbReference>
<evidence type="ECO:0000256" key="7">
    <source>
        <dbReference type="ARBA" id="ARBA00024209"/>
    </source>
</evidence>
<comment type="catalytic activity">
    <reaction evidence="1">
        <text>S-ubiquitinyl-[E2 ubiquitin-conjugating enzyme]-L-cysteine + [acceptor protein]-L-lysine = [E2 ubiquitin-conjugating enzyme]-L-cysteine + N(6)-ubiquitinyl-[acceptor protein]-L-lysine.</text>
        <dbReference type="EC" id="2.3.2.27"/>
    </reaction>
</comment>
<evidence type="ECO:0000259" key="10">
    <source>
        <dbReference type="PROSITE" id="PS50089"/>
    </source>
</evidence>
<name>A0AAV2CXB2_9ROSI</name>
<evidence type="ECO:0000256" key="5">
    <source>
        <dbReference type="ARBA" id="ARBA00022786"/>
    </source>
</evidence>
<keyword evidence="9" id="KW-0472">Membrane</keyword>
<dbReference type="PANTHER" id="PTHR14155:SF610">
    <property type="entry name" value="OS01G0755700 PROTEIN"/>
    <property type="match status" value="1"/>
</dbReference>
<dbReference type="PROSITE" id="PS50089">
    <property type="entry name" value="ZF_RING_2"/>
    <property type="match status" value="1"/>
</dbReference>
<reference evidence="11 12" key="1">
    <citation type="submission" date="2024-04" db="EMBL/GenBank/DDBJ databases">
        <authorList>
            <person name="Fracassetti M."/>
        </authorList>
    </citation>
    <scope>NUCLEOTIDE SEQUENCE [LARGE SCALE GENOMIC DNA]</scope>
</reference>
<comment type="similarity">
    <text evidence="7">Belongs to the RING-type zinc finger family. ATL subfamily.</text>
</comment>
<accession>A0AAV2CXB2</accession>
<evidence type="ECO:0000256" key="9">
    <source>
        <dbReference type="SAM" id="Phobius"/>
    </source>
</evidence>
<keyword evidence="6" id="KW-0862">Zinc</keyword>
<keyword evidence="9" id="KW-1133">Transmembrane helix</keyword>
<keyword evidence="5" id="KW-0833">Ubl conjugation pathway</keyword>
<feature type="domain" description="RING-type" evidence="10">
    <location>
        <begin position="110"/>
        <end position="153"/>
    </location>
</feature>
<sequence length="193" mass="20945">MEYQIADLHIELPCRRMLADAVAPSGEGPSSLTARILLTCGTFAILFTVLCLFVFCFFKFCPASPEQGTDRRSESNRKAAVEQVLATFPEFAYSADESQAAPSCSFSAVCSICLEEYEIGDCLRVLPNCDHVFHRGCIDLWLSTRSSSCPICRDQAVARHDGDSTAPGGNCRNGGGQSRPAPFLNMNFGGDLL</sequence>
<dbReference type="Pfam" id="PF13639">
    <property type="entry name" value="zf-RING_2"/>
    <property type="match status" value="1"/>
</dbReference>
<dbReference type="InterPro" id="IPR001841">
    <property type="entry name" value="Znf_RING"/>
</dbReference>